<protein>
    <submittedName>
        <fullName evidence="2">Uncharacterized protein</fullName>
    </submittedName>
</protein>
<evidence type="ECO:0000313" key="3">
    <source>
        <dbReference type="Proteomes" id="UP000606935"/>
    </source>
</evidence>
<dbReference type="Proteomes" id="UP000606935">
    <property type="component" value="Unassembled WGS sequence"/>
</dbReference>
<sequence>MIEHHILLVWIAIVGMVLFFFAVVPMLFFLKGNPMKNVEDVLEGGRRFYSLNILMAGHGALHYGSLFLFD</sequence>
<dbReference type="AlphaFoldDB" id="A0A917YVZ8"/>
<keyword evidence="1" id="KW-1133">Transmembrane helix</keyword>
<accession>A0A917YVZ8</accession>
<keyword evidence="1" id="KW-0812">Transmembrane</keyword>
<reference evidence="2" key="2">
    <citation type="submission" date="2020-09" db="EMBL/GenBank/DDBJ databases">
        <authorList>
            <person name="Sun Q."/>
            <person name="Zhou Y."/>
        </authorList>
    </citation>
    <scope>NUCLEOTIDE SEQUENCE</scope>
    <source>
        <strain evidence="2">CGMCC 1.7086</strain>
    </source>
</reference>
<name>A0A917YVZ8_9ALTE</name>
<keyword evidence="3" id="KW-1185">Reference proteome</keyword>
<comment type="caution">
    <text evidence="2">The sequence shown here is derived from an EMBL/GenBank/DDBJ whole genome shotgun (WGS) entry which is preliminary data.</text>
</comment>
<feature type="transmembrane region" description="Helical" evidence="1">
    <location>
        <begin position="7"/>
        <end position="28"/>
    </location>
</feature>
<dbReference type="EMBL" id="BMLS01000002">
    <property type="protein sequence ID" value="GGO67507.1"/>
    <property type="molecule type" value="Genomic_DNA"/>
</dbReference>
<proteinExistence type="predicted"/>
<keyword evidence="1" id="KW-0472">Membrane</keyword>
<gene>
    <name evidence="2" type="ORF">GCM10010982_14130</name>
</gene>
<dbReference type="RefSeq" id="WP_188692366.1">
    <property type="nucleotide sequence ID" value="NZ_BMLS01000002.1"/>
</dbReference>
<evidence type="ECO:0000256" key="1">
    <source>
        <dbReference type="SAM" id="Phobius"/>
    </source>
</evidence>
<organism evidence="2 3">
    <name type="scientific">Bowmanella pacifica</name>
    <dbReference type="NCBI Taxonomy" id="502051"/>
    <lineage>
        <taxon>Bacteria</taxon>
        <taxon>Pseudomonadati</taxon>
        <taxon>Pseudomonadota</taxon>
        <taxon>Gammaproteobacteria</taxon>
        <taxon>Alteromonadales</taxon>
        <taxon>Alteromonadaceae</taxon>
        <taxon>Bowmanella</taxon>
    </lineage>
</organism>
<reference evidence="2" key="1">
    <citation type="journal article" date="2014" name="Int. J. Syst. Evol. Microbiol.">
        <title>Complete genome sequence of Corynebacterium casei LMG S-19264T (=DSM 44701T), isolated from a smear-ripened cheese.</title>
        <authorList>
            <consortium name="US DOE Joint Genome Institute (JGI-PGF)"/>
            <person name="Walter F."/>
            <person name="Albersmeier A."/>
            <person name="Kalinowski J."/>
            <person name="Ruckert C."/>
        </authorList>
    </citation>
    <scope>NUCLEOTIDE SEQUENCE</scope>
    <source>
        <strain evidence="2">CGMCC 1.7086</strain>
    </source>
</reference>
<evidence type="ECO:0000313" key="2">
    <source>
        <dbReference type="EMBL" id="GGO67507.1"/>
    </source>
</evidence>